<keyword evidence="2" id="KW-1185">Reference proteome</keyword>
<dbReference type="EMBL" id="MAEI02000002">
    <property type="protein sequence ID" value="MEO1783398.1"/>
    <property type="molecule type" value="Genomic_DNA"/>
</dbReference>
<accession>A0ABV0F8Y0</accession>
<gene>
    <name evidence="1" type="ORF">BAU18_003018</name>
</gene>
<evidence type="ECO:0000313" key="1">
    <source>
        <dbReference type="EMBL" id="MEO1783398.1"/>
    </source>
</evidence>
<reference evidence="1" key="1">
    <citation type="submission" date="2016-06" db="EMBL/GenBank/DDBJ databases">
        <authorList>
            <person name="Van Tyne D."/>
        </authorList>
    </citation>
    <scope>NUCLEOTIDE SEQUENCE</scope>
    <source>
        <strain evidence="1">JM9A</strain>
    </source>
</reference>
<organism evidence="1 2">
    <name type="scientific">Enterococcus diestrammenae</name>
    <dbReference type="NCBI Taxonomy" id="1155073"/>
    <lineage>
        <taxon>Bacteria</taxon>
        <taxon>Bacillati</taxon>
        <taxon>Bacillota</taxon>
        <taxon>Bacilli</taxon>
        <taxon>Lactobacillales</taxon>
        <taxon>Enterococcaceae</taxon>
        <taxon>Enterococcus</taxon>
    </lineage>
</organism>
<protein>
    <submittedName>
        <fullName evidence="1">Uncharacterized protein</fullName>
    </submittedName>
</protein>
<sequence>MNKSNEIAFLPDYLVKDHTVLILDLANNLHGFLSVESTDNHFVFTNDIDLLKTVPKIIADELATDICASEGDYIPVTNKDTGEVSELDSDEFQIVSSAVEWG</sequence>
<evidence type="ECO:0000313" key="2">
    <source>
        <dbReference type="Proteomes" id="UP001429357"/>
    </source>
</evidence>
<comment type="caution">
    <text evidence="1">The sequence shown here is derived from an EMBL/GenBank/DDBJ whole genome shotgun (WGS) entry which is preliminary data.</text>
</comment>
<reference evidence="1" key="2">
    <citation type="submission" date="2024-02" db="EMBL/GenBank/DDBJ databases">
        <title>The Genome Sequence of Enterococcus diestrammenae JM9A.</title>
        <authorList>
            <person name="Earl A."/>
            <person name="Manson A."/>
            <person name="Gilmore M."/>
            <person name="Sanders J."/>
            <person name="Shea T."/>
            <person name="Howe W."/>
            <person name="Livny J."/>
            <person name="Cuomo C."/>
            <person name="Neafsey D."/>
            <person name="Birren B."/>
        </authorList>
    </citation>
    <scope>NUCLEOTIDE SEQUENCE</scope>
    <source>
        <strain evidence="1">JM9A</strain>
    </source>
</reference>
<proteinExistence type="predicted"/>
<dbReference type="RefSeq" id="WP_161869463.1">
    <property type="nucleotide sequence ID" value="NZ_MAEI02000002.1"/>
</dbReference>
<dbReference type="Proteomes" id="UP001429357">
    <property type="component" value="Unassembled WGS sequence"/>
</dbReference>
<name>A0ABV0F8Y0_9ENTE</name>